<organism evidence="2 3">
    <name type="scientific">Paspalum notatum var. saurae</name>
    <dbReference type="NCBI Taxonomy" id="547442"/>
    <lineage>
        <taxon>Eukaryota</taxon>
        <taxon>Viridiplantae</taxon>
        <taxon>Streptophyta</taxon>
        <taxon>Embryophyta</taxon>
        <taxon>Tracheophyta</taxon>
        <taxon>Spermatophyta</taxon>
        <taxon>Magnoliopsida</taxon>
        <taxon>Liliopsida</taxon>
        <taxon>Poales</taxon>
        <taxon>Poaceae</taxon>
        <taxon>PACMAD clade</taxon>
        <taxon>Panicoideae</taxon>
        <taxon>Andropogonodae</taxon>
        <taxon>Paspaleae</taxon>
        <taxon>Paspalinae</taxon>
        <taxon>Paspalum</taxon>
    </lineage>
</organism>
<evidence type="ECO:0000313" key="3">
    <source>
        <dbReference type="Proteomes" id="UP001341281"/>
    </source>
</evidence>
<dbReference type="EMBL" id="CP144752">
    <property type="protein sequence ID" value="WVZ91078.1"/>
    <property type="molecule type" value="Genomic_DNA"/>
</dbReference>
<evidence type="ECO:0000313" key="2">
    <source>
        <dbReference type="EMBL" id="WVZ91078.1"/>
    </source>
</evidence>
<proteinExistence type="predicted"/>
<dbReference type="AlphaFoldDB" id="A0AAQ3X9U6"/>
<reference evidence="2 3" key="1">
    <citation type="submission" date="2024-02" db="EMBL/GenBank/DDBJ databases">
        <title>High-quality chromosome-scale genome assembly of Pensacola bahiagrass (Paspalum notatum Flugge var. saurae).</title>
        <authorList>
            <person name="Vega J.M."/>
            <person name="Podio M."/>
            <person name="Orjuela J."/>
            <person name="Siena L.A."/>
            <person name="Pessino S.C."/>
            <person name="Combes M.C."/>
            <person name="Mariac C."/>
            <person name="Albertini E."/>
            <person name="Pupilli F."/>
            <person name="Ortiz J.P.A."/>
            <person name="Leblanc O."/>
        </authorList>
    </citation>
    <scope>NUCLEOTIDE SEQUENCE [LARGE SCALE GENOMIC DNA]</scope>
    <source>
        <strain evidence="2">R1</strain>
        <tissue evidence="2">Leaf</tissue>
    </source>
</reference>
<name>A0AAQ3X9U6_PASNO</name>
<accession>A0AAQ3X9U6</accession>
<feature type="non-terminal residue" evidence="2">
    <location>
        <position position="1"/>
    </location>
</feature>
<sequence length="212" mass="23952">QNCRPEARASPRRQTPRSAATSLAQPALAARSSFALAPPLPWAEQLSLTVAHAHAFLCLRLHPRAALPSSSLSHASIPWTERLNHVSKAAFVVVVTRHTWSLIFSSRRSPDDLLAVLLISQWQRDRKRYAQMPMQQKEELLRKRREACQQKKVVTINDDVKAHQLPGDFTSPSIKTLAQDNIVDIVDYTHDPNIQGTLESHLLLYFNILFLV</sequence>
<gene>
    <name evidence="2" type="ORF">U9M48_037297</name>
</gene>
<dbReference type="Proteomes" id="UP001341281">
    <property type="component" value="Chromosome 08"/>
</dbReference>
<protein>
    <submittedName>
        <fullName evidence="2">Uncharacterized protein</fullName>
    </submittedName>
</protein>
<feature type="region of interest" description="Disordered" evidence="1">
    <location>
        <begin position="1"/>
        <end position="22"/>
    </location>
</feature>
<keyword evidence="3" id="KW-1185">Reference proteome</keyword>
<evidence type="ECO:0000256" key="1">
    <source>
        <dbReference type="SAM" id="MobiDB-lite"/>
    </source>
</evidence>